<dbReference type="RefSeq" id="WP_141784483.1">
    <property type="nucleotide sequence ID" value="NZ_BAAAIK010000004.1"/>
</dbReference>
<keyword evidence="4" id="KW-1185">Reference proteome</keyword>
<dbReference type="PANTHER" id="PTHR42928">
    <property type="entry name" value="TRICARBOXYLATE-BINDING PROTEIN"/>
    <property type="match status" value="1"/>
</dbReference>
<dbReference type="AlphaFoldDB" id="A0A542YQK7"/>
<comment type="caution">
    <text evidence="3">The sequence shown here is derived from an EMBL/GenBank/DDBJ whole genome shotgun (WGS) entry which is preliminary data.</text>
</comment>
<dbReference type="SUPFAM" id="SSF53850">
    <property type="entry name" value="Periplasmic binding protein-like II"/>
    <property type="match status" value="1"/>
</dbReference>
<dbReference type="PANTHER" id="PTHR42928:SF3">
    <property type="entry name" value="UPF0065 PROTEIN YFLP"/>
    <property type="match status" value="1"/>
</dbReference>
<dbReference type="Pfam" id="PF03401">
    <property type="entry name" value="TctC"/>
    <property type="match status" value="1"/>
</dbReference>
<dbReference type="OrthoDB" id="9780943at2"/>
<dbReference type="InterPro" id="IPR042100">
    <property type="entry name" value="Bug_dom1"/>
</dbReference>
<reference evidence="3 4" key="1">
    <citation type="submission" date="2019-06" db="EMBL/GenBank/DDBJ databases">
        <title>Sequencing the genomes of 1000 actinobacteria strains.</title>
        <authorList>
            <person name="Klenk H.-P."/>
        </authorList>
    </citation>
    <scope>NUCLEOTIDE SEQUENCE [LARGE SCALE GENOMIC DNA]</scope>
    <source>
        <strain evidence="3 4">DSM 12335</strain>
    </source>
</reference>
<dbReference type="PIRSF" id="PIRSF017082">
    <property type="entry name" value="YflP"/>
    <property type="match status" value="1"/>
</dbReference>
<dbReference type="Gene3D" id="3.40.190.150">
    <property type="entry name" value="Bordetella uptake gene, domain 1"/>
    <property type="match status" value="1"/>
</dbReference>
<accession>A0A542YQK7</accession>
<evidence type="ECO:0000256" key="1">
    <source>
        <dbReference type="ARBA" id="ARBA00006987"/>
    </source>
</evidence>
<keyword evidence="2" id="KW-0732">Signal</keyword>
<dbReference type="Proteomes" id="UP000319516">
    <property type="component" value="Unassembled WGS sequence"/>
</dbReference>
<protein>
    <submittedName>
        <fullName evidence="3">Putative tricarboxylic transport membrane protein</fullName>
    </submittedName>
</protein>
<proteinExistence type="inferred from homology"/>
<name>A0A542YQK7_9MICO</name>
<feature type="signal peptide" evidence="2">
    <location>
        <begin position="1"/>
        <end position="21"/>
    </location>
</feature>
<evidence type="ECO:0000313" key="4">
    <source>
        <dbReference type="Proteomes" id="UP000319516"/>
    </source>
</evidence>
<organism evidence="3 4">
    <name type="scientific">Ornithinicoccus hortensis</name>
    <dbReference type="NCBI Taxonomy" id="82346"/>
    <lineage>
        <taxon>Bacteria</taxon>
        <taxon>Bacillati</taxon>
        <taxon>Actinomycetota</taxon>
        <taxon>Actinomycetes</taxon>
        <taxon>Micrococcales</taxon>
        <taxon>Intrasporangiaceae</taxon>
        <taxon>Ornithinicoccus</taxon>
    </lineage>
</organism>
<dbReference type="Gene3D" id="3.40.190.10">
    <property type="entry name" value="Periplasmic binding protein-like II"/>
    <property type="match status" value="1"/>
</dbReference>
<feature type="chain" id="PRO_5039609389" evidence="2">
    <location>
        <begin position="22"/>
        <end position="330"/>
    </location>
</feature>
<dbReference type="EMBL" id="VFOP01000001">
    <property type="protein sequence ID" value="TQL50337.1"/>
    <property type="molecule type" value="Genomic_DNA"/>
</dbReference>
<evidence type="ECO:0000256" key="2">
    <source>
        <dbReference type="SAM" id="SignalP"/>
    </source>
</evidence>
<dbReference type="CDD" id="cd07012">
    <property type="entry name" value="PBP2_Bug_TTT"/>
    <property type="match status" value="1"/>
</dbReference>
<evidence type="ECO:0000313" key="3">
    <source>
        <dbReference type="EMBL" id="TQL50337.1"/>
    </source>
</evidence>
<comment type="similarity">
    <text evidence="1">Belongs to the UPF0065 (bug) family.</text>
</comment>
<dbReference type="PROSITE" id="PS51257">
    <property type="entry name" value="PROKAR_LIPOPROTEIN"/>
    <property type="match status" value="1"/>
</dbReference>
<sequence length="330" mass="34920">MKKTPFLAGALALGLTLTACSDDGGGGGGEGDGADYPSGPVNMSVGADPGSGFDLTMRTLVEVLQKEELVEVPMPIENRPGAASAVWTAQMVEQHAGADDQVSVTSLVLMTNNARGQSDYNYEDVTMIARLLSEYFVVVVSADTDYQDLESVLNAIVEDPGAVPVGAASDDQLPFALLVNEAGGDASQINFVAYEGGGEQSNALLSGDIQVAIAGTSEFLPLIESGELRALTVIGDDRLEGLPDVPTAQEEGYDVTISNWRGIYGPPDMPDYAVEYWEGVLAEAVETPSWADAAEKNQWVTTFMTGDELDTYLKDTNDQVTQAFEEIGSQ</sequence>
<gene>
    <name evidence="3" type="ORF">FB467_1442</name>
</gene>
<dbReference type="InterPro" id="IPR005064">
    <property type="entry name" value="BUG"/>
</dbReference>